<sequence>MTYQQTAALLSLAMNYWDNICSKTNAEETAKAWAASLADVPYSAALKAVQELSKTHRFKPTVSEVREAAVKYSAYNVADNWSMRLAWDRFSELGIPLPGWFSTGVRQLGSAAPSEYTRALTALEK</sequence>
<reference evidence="1" key="1">
    <citation type="journal article" date="2021" name="Proc. Natl. Acad. Sci. U.S.A.">
        <title>A Catalog of Tens of Thousands of Viruses from Human Metagenomes Reveals Hidden Associations with Chronic Diseases.</title>
        <authorList>
            <person name="Tisza M.J."/>
            <person name="Buck C.B."/>
        </authorList>
    </citation>
    <scope>NUCLEOTIDE SEQUENCE</scope>
    <source>
        <strain evidence="1">Cttzo28</strain>
    </source>
</reference>
<dbReference type="EMBL" id="BK055796">
    <property type="protein sequence ID" value="DAE92869.1"/>
    <property type="molecule type" value="Genomic_DNA"/>
</dbReference>
<name>A0A8S5RU20_9CAUD</name>
<accession>A0A8S5RU20</accession>
<organism evidence="1">
    <name type="scientific">Ackermannviridae sp</name>
    <dbReference type="NCBI Taxonomy" id="2831612"/>
    <lineage>
        <taxon>Viruses</taxon>
        <taxon>Duplodnaviria</taxon>
        <taxon>Heunggongvirae</taxon>
        <taxon>Uroviricota</taxon>
        <taxon>Caudoviricetes</taxon>
        <taxon>Pantevenvirales</taxon>
        <taxon>Ackermannviridae</taxon>
    </lineage>
</organism>
<protein>
    <submittedName>
        <fullName evidence="1">Replisome organizer protein</fullName>
    </submittedName>
</protein>
<evidence type="ECO:0000313" key="1">
    <source>
        <dbReference type="EMBL" id="DAE92869.1"/>
    </source>
</evidence>
<dbReference type="Gene3D" id="1.10.8.200">
    <property type="entry name" value="Replisome organizer (g39p helicase loader/inhibitor protein)"/>
    <property type="match status" value="1"/>
</dbReference>
<proteinExistence type="predicted"/>